<sequence>MSSENDGGVSSLPREAFFDMKKRPLHIEESVSLFLVLLFQLTRHCLITHQPTIP</sequence>
<dbReference type="EMBL" id="ACVA01000013">
    <property type="protein sequence ID" value="EEX19494.1"/>
    <property type="molecule type" value="Genomic_DNA"/>
</dbReference>
<name>C9MLG0_9BACT</name>
<keyword evidence="2" id="KW-1185">Reference proteome</keyword>
<comment type="caution">
    <text evidence="1">The sequence shown here is derived from an EMBL/GenBank/DDBJ whole genome shotgun (WGS) entry which is preliminary data.</text>
</comment>
<reference evidence="1 2" key="1">
    <citation type="submission" date="2009-09" db="EMBL/GenBank/DDBJ databases">
        <authorList>
            <person name="Weinstock G."/>
            <person name="Sodergren E."/>
            <person name="Clifton S."/>
            <person name="Fulton L."/>
            <person name="Fulton B."/>
            <person name="Courtney L."/>
            <person name="Fronick C."/>
            <person name="Harrison M."/>
            <person name="Strong C."/>
            <person name="Farmer C."/>
            <person name="Delahaunty K."/>
            <person name="Markovic C."/>
            <person name="Hall O."/>
            <person name="Minx P."/>
            <person name="Tomlinson C."/>
            <person name="Mitreva M."/>
            <person name="Nelson J."/>
            <person name="Hou S."/>
            <person name="Wollam A."/>
            <person name="Pepin K.H."/>
            <person name="Johnson M."/>
            <person name="Bhonagiri V."/>
            <person name="Nash W.E."/>
            <person name="Warren W."/>
            <person name="Chinwalla A."/>
            <person name="Mardis E.R."/>
            <person name="Wilson R.K."/>
        </authorList>
    </citation>
    <scope>NUCLEOTIDE SEQUENCE [LARGE SCALE GENOMIC DNA]</scope>
    <source>
        <strain evidence="1 2">F0319</strain>
    </source>
</reference>
<proteinExistence type="predicted"/>
<dbReference type="AlphaFoldDB" id="C9MLG0"/>
<evidence type="ECO:0000313" key="2">
    <source>
        <dbReference type="Proteomes" id="UP000003327"/>
    </source>
</evidence>
<protein>
    <submittedName>
        <fullName evidence="1">Uncharacterized protein</fullName>
    </submittedName>
</protein>
<organism evidence="1 2">
    <name type="scientific">Prevotella veroralis F0319</name>
    <dbReference type="NCBI Taxonomy" id="649761"/>
    <lineage>
        <taxon>Bacteria</taxon>
        <taxon>Pseudomonadati</taxon>
        <taxon>Bacteroidota</taxon>
        <taxon>Bacteroidia</taxon>
        <taxon>Bacteroidales</taxon>
        <taxon>Prevotellaceae</taxon>
        <taxon>Prevotella</taxon>
    </lineage>
</organism>
<accession>C9MLG0</accession>
<dbReference type="HOGENOM" id="CLU_3046691_0_0_10"/>
<dbReference type="Proteomes" id="UP000003327">
    <property type="component" value="Unassembled WGS sequence"/>
</dbReference>
<gene>
    <name evidence="1" type="ORF">HMPREF0973_00435</name>
</gene>
<evidence type="ECO:0000313" key="1">
    <source>
        <dbReference type="EMBL" id="EEX19494.1"/>
    </source>
</evidence>